<dbReference type="PANTHER" id="PTHR37984:SF9">
    <property type="entry name" value="INTEGRASE CATALYTIC DOMAIN-CONTAINING PROTEIN"/>
    <property type="match status" value="1"/>
</dbReference>
<protein>
    <recommendedName>
        <fullName evidence="3">Peptidase A2 domain-containing protein</fullName>
    </recommendedName>
</protein>
<dbReference type="SUPFAM" id="SSF50630">
    <property type="entry name" value="Acid proteases"/>
    <property type="match status" value="1"/>
</dbReference>
<proteinExistence type="predicted"/>
<evidence type="ECO:0000313" key="2">
    <source>
        <dbReference type="Proteomes" id="UP001221898"/>
    </source>
</evidence>
<dbReference type="PANTHER" id="PTHR37984">
    <property type="entry name" value="PROTEIN CBG26694"/>
    <property type="match status" value="1"/>
</dbReference>
<evidence type="ECO:0008006" key="3">
    <source>
        <dbReference type="Google" id="ProtNLM"/>
    </source>
</evidence>
<comment type="caution">
    <text evidence="1">The sequence shown here is derived from an EMBL/GenBank/DDBJ whole genome shotgun (WGS) entry which is preliminary data.</text>
</comment>
<reference evidence="1" key="1">
    <citation type="journal article" date="2023" name="Science">
        <title>Genome structures resolve the early diversification of teleost fishes.</title>
        <authorList>
            <person name="Parey E."/>
            <person name="Louis A."/>
            <person name="Montfort J."/>
            <person name="Bouchez O."/>
            <person name="Roques C."/>
            <person name="Iampietro C."/>
            <person name="Lluch J."/>
            <person name="Castinel A."/>
            <person name="Donnadieu C."/>
            <person name="Desvignes T."/>
            <person name="Floi Bucao C."/>
            <person name="Jouanno E."/>
            <person name="Wen M."/>
            <person name="Mejri S."/>
            <person name="Dirks R."/>
            <person name="Jansen H."/>
            <person name="Henkel C."/>
            <person name="Chen W.J."/>
            <person name="Zahm M."/>
            <person name="Cabau C."/>
            <person name="Klopp C."/>
            <person name="Thompson A.W."/>
            <person name="Robinson-Rechavi M."/>
            <person name="Braasch I."/>
            <person name="Lecointre G."/>
            <person name="Bobe J."/>
            <person name="Postlethwait J.H."/>
            <person name="Berthelot C."/>
            <person name="Roest Crollius H."/>
            <person name="Guiguen Y."/>
        </authorList>
    </citation>
    <scope>NUCLEOTIDE SEQUENCE</scope>
    <source>
        <strain evidence="1">NC1722</strain>
    </source>
</reference>
<dbReference type="Proteomes" id="UP001221898">
    <property type="component" value="Unassembled WGS sequence"/>
</dbReference>
<dbReference type="InterPro" id="IPR021109">
    <property type="entry name" value="Peptidase_aspartic_dom_sf"/>
</dbReference>
<gene>
    <name evidence="1" type="ORF">AAFF_G00353880</name>
</gene>
<accession>A0AAD7SIE0</accession>
<sequence length="318" mass="35666">MNQFQVTPPEKFTFKSDDWPKWIKRFDRFHIASGLETQADENQVNSLIYTMGKEAEDILVSLHLSPVCRTKKMHEVNVATVTEPDTDDGYEVAFLGSMTADAGDSPWMTEVKMDNHNTVFKIDTGADVTAVPETLYTQGQFSTLERATLVLKGPGRVPLKVKGKFTATLSKRNKTTKEDIYVVEGLSTPLLSRPAATALQLVARLEDVSLDSKETIKQEFPKLFSGLGKMEEIATADVLSRLPVDSTTEGLREEEINLYADSVIASLPATEKRLREIQTHQVNDDILRQVKQYCVEGWPDKFSIGRVFQPYLPFSAEL</sequence>
<name>A0AAD7SIE0_9TELE</name>
<dbReference type="EMBL" id="JAINUG010000059">
    <property type="protein sequence ID" value="KAJ8403171.1"/>
    <property type="molecule type" value="Genomic_DNA"/>
</dbReference>
<evidence type="ECO:0000313" key="1">
    <source>
        <dbReference type="EMBL" id="KAJ8403171.1"/>
    </source>
</evidence>
<dbReference type="InterPro" id="IPR050951">
    <property type="entry name" value="Retrovirus_Pol_polyprotein"/>
</dbReference>
<organism evidence="1 2">
    <name type="scientific">Aldrovandia affinis</name>
    <dbReference type="NCBI Taxonomy" id="143900"/>
    <lineage>
        <taxon>Eukaryota</taxon>
        <taxon>Metazoa</taxon>
        <taxon>Chordata</taxon>
        <taxon>Craniata</taxon>
        <taxon>Vertebrata</taxon>
        <taxon>Euteleostomi</taxon>
        <taxon>Actinopterygii</taxon>
        <taxon>Neopterygii</taxon>
        <taxon>Teleostei</taxon>
        <taxon>Notacanthiformes</taxon>
        <taxon>Halosauridae</taxon>
        <taxon>Aldrovandia</taxon>
    </lineage>
</organism>
<dbReference type="AlphaFoldDB" id="A0AAD7SIE0"/>
<keyword evidence="2" id="KW-1185">Reference proteome</keyword>